<evidence type="ECO:0000313" key="5">
    <source>
        <dbReference type="Proteomes" id="UP001627154"/>
    </source>
</evidence>
<dbReference type="AlphaFoldDB" id="A0ABD2WSP3"/>
<evidence type="ECO:0000313" key="4">
    <source>
        <dbReference type="EMBL" id="KAL3396036.1"/>
    </source>
</evidence>
<keyword evidence="1" id="KW-0479">Metal-binding</keyword>
<dbReference type="GO" id="GO:0008270">
    <property type="term" value="F:zinc ion binding"/>
    <property type="evidence" value="ECO:0007669"/>
    <property type="project" value="UniProtKB-KW"/>
</dbReference>
<dbReference type="InterPro" id="IPR001878">
    <property type="entry name" value="Znf_CCHC"/>
</dbReference>
<dbReference type="Pfam" id="PF00098">
    <property type="entry name" value="zf-CCHC"/>
    <property type="match status" value="1"/>
</dbReference>
<dbReference type="PROSITE" id="PS50158">
    <property type="entry name" value="ZF_CCHC"/>
    <property type="match status" value="1"/>
</dbReference>
<gene>
    <name evidence="4" type="ORF">TKK_009909</name>
</gene>
<feature type="compositionally biased region" description="Basic and acidic residues" evidence="2">
    <location>
        <begin position="141"/>
        <end position="159"/>
    </location>
</feature>
<dbReference type="Proteomes" id="UP001627154">
    <property type="component" value="Unassembled WGS sequence"/>
</dbReference>
<dbReference type="EMBL" id="JBJJXI010000074">
    <property type="protein sequence ID" value="KAL3396036.1"/>
    <property type="molecule type" value="Genomic_DNA"/>
</dbReference>
<sequence>MHLIQGARDWFLARRRILDTWTKFQDKFRVTYVRQNTAVCRWKRMSERVQRKDEPIQQYFQNKVKLCADLRLSTEEMKEQVLVGLWSRDLFNAMSARTHVDVDALLHDMLDYEYRVRQRPECMRTSQSSSNSSSKKQQSGADDKVSTEKKVPRTGDRVKQPMRNEKGEFRCYNCQEYGHMSKDCSKPRADPYCVGCKTTGHFKRDYTNVVNEVSVSEEEPGTAARKYYKQARNISVVAAVVGRNLKSAERTGTKALLSPLLGQRPA</sequence>
<feature type="region of interest" description="Disordered" evidence="2">
    <location>
        <begin position="121"/>
        <end position="159"/>
    </location>
</feature>
<evidence type="ECO:0000256" key="1">
    <source>
        <dbReference type="PROSITE-ProRule" id="PRU00047"/>
    </source>
</evidence>
<protein>
    <recommendedName>
        <fullName evidence="3">CCHC-type domain-containing protein</fullName>
    </recommendedName>
</protein>
<organism evidence="4 5">
    <name type="scientific">Trichogramma kaykai</name>
    <dbReference type="NCBI Taxonomy" id="54128"/>
    <lineage>
        <taxon>Eukaryota</taxon>
        <taxon>Metazoa</taxon>
        <taxon>Ecdysozoa</taxon>
        <taxon>Arthropoda</taxon>
        <taxon>Hexapoda</taxon>
        <taxon>Insecta</taxon>
        <taxon>Pterygota</taxon>
        <taxon>Neoptera</taxon>
        <taxon>Endopterygota</taxon>
        <taxon>Hymenoptera</taxon>
        <taxon>Apocrita</taxon>
        <taxon>Proctotrupomorpha</taxon>
        <taxon>Chalcidoidea</taxon>
        <taxon>Trichogrammatidae</taxon>
        <taxon>Trichogramma</taxon>
    </lineage>
</organism>
<name>A0ABD2WSP3_9HYME</name>
<keyword evidence="1" id="KW-0863">Zinc-finger</keyword>
<feature type="domain" description="CCHC-type" evidence="3">
    <location>
        <begin position="170"/>
        <end position="186"/>
    </location>
</feature>
<reference evidence="4 5" key="1">
    <citation type="journal article" date="2024" name="bioRxiv">
        <title>A reference genome for Trichogramma kaykai: A tiny desert-dwelling parasitoid wasp with competing sex-ratio distorters.</title>
        <authorList>
            <person name="Culotta J."/>
            <person name="Lindsey A.R."/>
        </authorList>
    </citation>
    <scope>NUCLEOTIDE SEQUENCE [LARGE SCALE GENOMIC DNA]</scope>
    <source>
        <strain evidence="4 5">KSX58</strain>
    </source>
</reference>
<keyword evidence="1" id="KW-0862">Zinc</keyword>
<evidence type="ECO:0000256" key="2">
    <source>
        <dbReference type="SAM" id="MobiDB-lite"/>
    </source>
</evidence>
<accession>A0ABD2WSP3</accession>
<proteinExistence type="predicted"/>
<dbReference type="SMART" id="SM00343">
    <property type="entry name" value="ZnF_C2HC"/>
    <property type="match status" value="2"/>
</dbReference>
<dbReference type="InterPro" id="IPR036875">
    <property type="entry name" value="Znf_CCHC_sf"/>
</dbReference>
<keyword evidence="5" id="KW-1185">Reference proteome</keyword>
<feature type="compositionally biased region" description="Low complexity" evidence="2">
    <location>
        <begin position="126"/>
        <end position="139"/>
    </location>
</feature>
<comment type="caution">
    <text evidence="4">The sequence shown here is derived from an EMBL/GenBank/DDBJ whole genome shotgun (WGS) entry which is preliminary data.</text>
</comment>
<evidence type="ECO:0000259" key="3">
    <source>
        <dbReference type="PROSITE" id="PS50158"/>
    </source>
</evidence>
<dbReference type="Gene3D" id="4.10.60.10">
    <property type="entry name" value="Zinc finger, CCHC-type"/>
    <property type="match status" value="1"/>
</dbReference>
<dbReference type="SUPFAM" id="SSF57756">
    <property type="entry name" value="Retrovirus zinc finger-like domains"/>
    <property type="match status" value="1"/>
</dbReference>